<dbReference type="AlphaFoldDB" id="A0ABD5S2H0"/>
<feature type="transmembrane region" description="Helical" evidence="1">
    <location>
        <begin position="12"/>
        <end position="35"/>
    </location>
</feature>
<sequence>MSHSTETLFVRIRRAAFGDLLLGLLVVLSIDYVVLAMEPGVFATTLLVLPLFLFVPGYAVLAALFPSRGSTAEVSTLRGPREMRATGIDLTERFILSYGVSLGLLPILGVALAATPLGLTRESIFGALPAIVGLSVAITVVRRRTLRADRQFQLPIGTWGGQFRSWIGAGSALDGLVNLALVVCVVGAVAMVGFAVLSPPTSAEYSEMSLLTESESGELVAGGTPEQVAVGEEIPVVLQVTNSHAEAQSYSVVVQVQRVNENGGVTGRQQLDRFQHRIGSDSQWRNPHTVAVPTTGDRLRVTYLLYEGQAPSNPTMANADKSLHFWVTATESGN</sequence>
<dbReference type="EMBL" id="JBHSWU010000532">
    <property type="protein sequence ID" value="MFC6725448.1"/>
    <property type="molecule type" value="Genomic_DNA"/>
</dbReference>
<feature type="domain" description="DUF1616" evidence="2">
    <location>
        <begin position="25"/>
        <end position="328"/>
    </location>
</feature>
<proteinExistence type="predicted"/>
<reference evidence="3 4" key="1">
    <citation type="journal article" date="2019" name="Int. J. Syst. Evol. Microbiol.">
        <title>The Global Catalogue of Microorganisms (GCM) 10K type strain sequencing project: providing services to taxonomists for standard genome sequencing and annotation.</title>
        <authorList>
            <consortium name="The Broad Institute Genomics Platform"/>
            <consortium name="The Broad Institute Genome Sequencing Center for Infectious Disease"/>
            <person name="Wu L."/>
            <person name="Ma J."/>
        </authorList>
    </citation>
    <scope>NUCLEOTIDE SEQUENCE [LARGE SCALE GENOMIC DNA]</scope>
    <source>
        <strain evidence="3 4">NBRC 111368</strain>
    </source>
</reference>
<keyword evidence="4" id="KW-1185">Reference proteome</keyword>
<evidence type="ECO:0000259" key="2">
    <source>
        <dbReference type="Pfam" id="PF07760"/>
    </source>
</evidence>
<accession>A0ABD5S2H0</accession>
<organism evidence="3 4">
    <name type="scientific">Halobium palmae</name>
    <dbReference type="NCBI Taxonomy" id="1776492"/>
    <lineage>
        <taxon>Archaea</taxon>
        <taxon>Methanobacteriati</taxon>
        <taxon>Methanobacteriota</taxon>
        <taxon>Stenosarchaea group</taxon>
        <taxon>Halobacteria</taxon>
        <taxon>Halobacteriales</taxon>
        <taxon>Haloferacaceae</taxon>
        <taxon>Halobium</taxon>
    </lineage>
</organism>
<name>A0ABD5S2H0_9EURY</name>
<gene>
    <name evidence="3" type="ORF">ACFQE1_13930</name>
</gene>
<keyword evidence="1" id="KW-0472">Membrane</keyword>
<keyword evidence="1" id="KW-0812">Transmembrane</keyword>
<dbReference type="Pfam" id="PF07760">
    <property type="entry name" value="DUF1616"/>
    <property type="match status" value="1"/>
</dbReference>
<feature type="transmembrane region" description="Helical" evidence="1">
    <location>
        <begin position="94"/>
        <end position="117"/>
    </location>
</feature>
<feature type="transmembrane region" description="Helical" evidence="1">
    <location>
        <begin position="41"/>
        <end position="65"/>
    </location>
</feature>
<feature type="transmembrane region" description="Helical" evidence="1">
    <location>
        <begin position="123"/>
        <end position="141"/>
    </location>
</feature>
<evidence type="ECO:0000256" key="1">
    <source>
        <dbReference type="SAM" id="Phobius"/>
    </source>
</evidence>
<comment type="caution">
    <text evidence="3">The sequence shown here is derived from an EMBL/GenBank/DDBJ whole genome shotgun (WGS) entry which is preliminary data.</text>
</comment>
<dbReference type="Proteomes" id="UP001596328">
    <property type="component" value="Unassembled WGS sequence"/>
</dbReference>
<dbReference type="InterPro" id="IPR011674">
    <property type="entry name" value="DUF1616"/>
</dbReference>
<evidence type="ECO:0000313" key="3">
    <source>
        <dbReference type="EMBL" id="MFC6725448.1"/>
    </source>
</evidence>
<keyword evidence="1" id="KW-1133">Transmembrane helix</keyword>
<protein>
    <submittedName>
        <fullName evidence="3">DUF1616 domain-containing protein</fullName>
    </submittedName>
</protein>
<feature type="transmembrane region" description="Helical" evidence="1">
    <location>
        <begin position="176"/>
        <end position="197"/>
    </location>
</feature>
<evidence type="ECO:0000313" key="4">
    <source>
        <dbReference type="Proteomes" id="UP001596328"/>
    </source>
</evidence>